<dbReference type="GO" id="GO:0061542">
    <property type="term" value="F:3-demethylubiquinol 3-O-methyltransferase activity"/>
    <property type="evidence" value="ECO:0007669"/>
    <property type="project" value="UniProtKB-EC"/>
</dbReference>
<sequence>MNQSHLTHLASPAWALTLRAELLPWLEQAADLGEDVLEIGPGPGLTTDLLLELTTRVTAIEIDPDLAAQLRTRLADSRAEVIHGDVTALELEPNRFSAATCFSMLHHMDSPQAQDQLFARLHHLLRPGAPLLGIDSVDSERIRRAHIDDTYVPVDPATLDQRLRTAGFTDITVAGHNDYLFRFSAVSSAL</sequence>
<dbReference type="SUPFAM" id="SSF53335">
    <property type="entry name" value="S-adenosyl-L-methionine-dependent methyltransferases"/>
    <property type="match status" value="1"/>
</dbReference>
<dbReference type="EC" id="2.1.1.64" evidence="6"/>
<reference evidence="6 7" key="1">
    <citation type="submission" date="2024-09" db="EMBL/GenBank/DDBJ databases">
        <authorList>
            <person name="Lee S.D."/>
        </authorList>
    </citation>
    <scope>NUCLEOTIDE SEQUENCE [LARGE SCALE GENOMIC DNA]</scope>
    <source>
        <strain evidence="6 7">N1-5</strain>
    </source>
</reference>
<dbReference type="Pfam" id="PF13649">
    <property type="entry name" value="Methyltransf_25"/>
    <property type="match status" value="1"/>
</dbReference>
<gene>
    <name evidence="6" type="ORF">ACEZDJ_15675</name>
</gene>
<evidence type="ECO:0000256" key="3">
    <source>
        <dbReference type="ARBA" id="ARBA00022691"/>
    </source>
</evidence>
<accession>A0ABV6UMQ1</accession>
<keyword evidence="2 6" id="KW-0808">Transferase</keyword>
<evidence type="ECO:0000259" key="5">
    <source>
        <dbReference type="SMART" id="SM00650"/>
    </source>
</evidence>
<dbReference type="GO" id="GO:0102208">
    <property type="term" value="F:2-polyprenyl-6-hydroxyphenol methylase activity"/>
    <property type="evidence" value="ECO:0007669"/>
    <property type="project" value="UniProtKB-EC"/>
</dbReference>
<protein>
    <submittedName>
        <fullName evidence="6">Class I SAM-dependent methyltransferase</fullName>
        <ecNumber evidence="6">2.1.1.222</ecNumber>
        <ecNumber evidence="6">2.1.1.64</ecNumber>
    </submittedName>
</protein>
<dbReference type="EMBL" id="JBHEZZ010000007">
    <property type="protein sequence ID" value="MFC1402728.1"/>
    <property type="molecule type" value="Genomic_DNA"/>
</dbReference>
<dbReference type="PANTHER" id="PTHR11727:SF7">
    <property type="entry name" value="DIMETHYLADENOSINE TRANSFERASE-RELATED"/>
    <property type="match status" value="1"/>
</dbReference>
<proteinExistence type="predicted"/>
<feature type="domain" description="Ribosomal RNA adenine methylase transferase N-terminal" evidence="5">
    <location>
        <begin position="25"/>
        <end position="146"/>
    </location>
</feature>
<dbReference type="InterPro" id="IPR029063">
    <property type="entry name" value="SAM-dependent_MTases_sf"/>
</dbReference>
<evidence type="ECO:0000256" key="4">
    <source>
        <dbReference type="ARBA" id="ARBA00022884"/>
    </source>
</evidence>
<dbReference type="GO" id="GO:0032259">
    <property type="term" value="P:methylation"/>
    <property type="evidence" value="ECO:0007669"/>
    <property type="project" value="UniProtKB-KW"/>
</dbReference>
<dbReference type="Proteomes" id="UP001592528">
    <property type="component" value="Unassembled WGS sequence"/>
</dbReference>
<evidence type="ECO:0000313" key="6">
    <source>
        <dbReference type="EMBL" id="MFC1402728.1"/>
    </source>
</evidence>
<keyword evidence="3" id="KW-0949">S-adenosyl-L-methionine</keyword>
<organism evidence="6 7">
    <name type="scientific">Streptacidiphilus cavernicola</name>
    <dbReference type="NCBI Taxonomy" id="3342716"/>
    <lineage>
        <taxon>Bacteria</taxon>
        <taxon>Bacillati</taxon>
        <taxon>Actinomycetota</taxon>
        <taxon>Actinomycetes</taxon>
        <taxon>Kitasatosporales</taxon>
        <taxon>Streptomycetaceae</taxon>
        <taxon>Streptacidiphilus</taxon>
    </lineage>
</organism>
<dbReference type="EC" id="2.1.1.222" evidence="6"/>
<dbReference type="SMART" id="SM00650">
    <property type="entry name" value="rADc"/>
    <property type="match status" value="1"/>
</dbReference>
<evidence type="ECO:0000256" key="1">
    <source>
        <dbReference type="ARBA" id="ARBA00022603"/>
    </source>
</evidence>
<dbReference type="RefSeq" id="WP_030253272.1">
    <property type="nucleotide sequence ID" value="NZ_JBHEZZ010000007.1"/>
</dbReference>
<keyword evidence="1 6" id="KW-0489">Methyltransferase</keyword>
<dbReference type="Gene3D" id="3.40.50.150">
    <property type="entry name" value="Vaccinia Virus protein VP39"/>
    <property type="match status" value="1"/>
</dbReference>
<evidence type="ECO:0000313" key="7">
    <source>
        <dbReference type="Proteomes" id="UP001592528"/>
    </source>
</evidence>
<dbReference type="CDD" id="cd02440">
    <property type="entry name" value="AdoMet_MTases"/>
    <property type="match status" value="1"/>
</dbReference>
<keyword evidence="4" id="KW-0694">RNA-binding</keyword>
<dbReference type="InterPro" id="IPR001737">
    <property type="entry name" value="KsgA/Erm"/>
</dbReference>
<name>A0ABV6UMQ1_9ACTN</name>
<evidence type="ECO:0000256" key="2">
    <source>
        <dbReference type="ARBA" id="ARBA00022679"/>
    </source>
</evidence>
<dbReference type="InterPro" id="IPR020598">
    <property type="entry name" value="rRNA_Ade_methylase_Trfase_N"/>
</dbReference>
<dbReference type="InterPro" id="IPR041698">
    <property type="entry name" value="Methyltransf_25"/>
</dbReference>
<keyword evidence="7" id="KW-1185">Reference proteome</keyword>
<comment type="caution">
    <text evidence="6">The sequence shown here is derived from an EMBL/GenBank/DDBJ whole genome shotgun (WGS) entry which is preliminary data.</text>
</comment>
<dbReference type="PANTHER" id="PTHR11727">
    <property type="entry name" value="DIMETHYLADENOSINE TRANSFERASE"/>
    <property type="match status" value="1"/>
</dbReference>